<gene>
    <name evidence="1" type="ORF">M0R45_035647</name>
</gene>
<dbReference type="Proteomes" id="UP001457282">
    <property type="component" value="Unassembled WGS sequence"/>
</dbReference>
<protein>
    <submittedName>
        <fullName evidence="1">Uncharacterized protein</fullName>
    </submittedName>
</protein>
<comment type="caution">
    <text evidence="1">The sequence shown here is derived from an EMBL/GenBank/DDBJ whole genome shotgun (WGS) entry which is preliminary data.</text>
</comment>
<evidence type="ECO:0000313" key="1">
    <source>
        <dbReference type="EMBL" id="KAK9911756.1"/>
    </source>
</evidence>
<keyword evidence="2" id="KW-1185">Reference proteome</keyword>
<accession>A0AAW1VXJ0</accession>
<dbReference type="EMBL" id="JBEDUW010000007">
    <property type="protein sequence ID" value="KAK9911756.1"/>
    <property type="molecule type" value="Genomic_DNA"/>
</dbReference>
<dbReference type="AlphaFoldDB" id="A0AAW1VXJ0"/>
<evidence type="ECO:0000313" key="2">
    <source>
        <dbReference type="Proteomes" id="UP001457282"/>
    </source>
</evidence>
<organism evidence="1 2">
    <name type="scientific">Rubus argutus</name>
    <name type="common">Southern blackberry</name>
    <dbReference type="NCBI Taxonomy" id="59490"/>
    <lineage>
        <taxon>Eukaryota</taxon>
        <taxon>Viridiplantae</taxon>
        <taxon>Streptophyta</taxon>
        <taxon>Embryophyta</taxon>
        <taxon>Tracheophyta</taxon>
        <taxon>Spermatophyta</taxon>
        <taxon>Magnoliopsida</taxon>
        <taxon>eudicotyledons</taxon>
        <taxon>Gunneridae</taxon>
        <taxon>Pentapetalae</taxon>
        <taxon>rosids</taxon>
        <taxon>fabids</taxon>
        <taxon>Rosales</taxon>
        <taxon>Rosaceae</taxon>
        <taxon>Rosoideae</taxon>
        <taxon>Rosoideae incertae sedis</taxon>
        <taxon>Rubus</taxon>
    </lineage>
</organism>
<sequence>MEKTSTMHLTLDEILEWRDVVRDLICVGVPVSFLLDHLRKLIRVCYFLKCGLSQNVIEHMGEIRLLEDSAESIYKKIGVAQAKLRDLLSRDPSFPSDYSDFVLESTSGIGCSALLGLYDCRP</sequence>
<proteinExistence type="predicted"/>
<reference evidence="1 2" key="1">
    <citation type="journal article" date="2023" name="G3 (Bethesda)">
        <title>A chromosome-length genome assembly and annotation of blackberry (Rubus argutus, cv. 'Hillquist').</title>
        <authorList>
            <person name="Bruna T."/>
            <person name="Aryal R."/>
            <person name="Dudchenko O."/>
            <person name="Sargent D.J."/>
            <person name="Mead D."/>
            <person name="Buti M."/>
            <person name="Cavallini A."/>
            <person name="Hytonen T."/>
            <person name="Andres J."/>
            <person name="Pham M."/>
            <person name="Weisz D."/>
            <person name="Mascagni F."/>
            <person name="Usai G."/>
            <person name="Natali L."/>
            <person name="Bassil N."/>
            <person name="Fernandez G.E."/>
            <person name="Lomsadze A."/>
            <person name="Armour M."/>
            <person name="Olukolu B."/>
            <person name="Poorten T."/>
            <person name="Britton C."/>
            <person name="Davik J."/>
            <person name="Ashrafi H."/>
            <person name="Aiden E.L."/>
            <person name="Borodovsky M."/>
            <person name="Worthington M."/>
        </authorList>
    </citation>
    <scope>NUCLEOTIDE SEQUENCE [LARGE SCALE GENOMIC DNA]</scope>
    <source>
        <strain evidence="1">PI 553951</strain>
    </source>
</reference>
<name>A0AAW1VXJ0_RUBAR</name>